<evidence type="ECO:0000313" key="3">
    <source>
        <dbReference type="EMBL" id="CAH1971265.1"/>
    </source>
</evidence>
<feature type="region of interest" description="Disordered" evidence="1">
    <location>
        <begin position="1"/>
        <end position="42"/>
    </location>
</feature>
<feature type="compositionally biased region" description="Basic and acidic residues" evidence="1">
    <location>
        <begin position="1"/>
        <end position="19"/>
    </location>
</feature>
<feature type="compositionally biased region" description="Polar residues" evidence="1">
    <location>
        <begin position="20"/>
        <end position="31"/>
    </location>
</feature>
<dbReference type="OrthoDB" id="6767813at2759"/>
<protein>
    <recommendedName>
        <fullName evidence="2">DUF4780 domain-containing protein</fullName>
    </recommendedName>
</protein>
<dbReference type="Pfam" id="PF16012">
    <property type="entry name" value="DUF4780"/>
    <property type="match status" value="1"/>
</dbReference>
<organism evidence="3 4">
    <name type="scientific">Acanthoscelides obtectus</name>
    <name type="common">Bean weevil</name>
    <name type="synonym">Bruchus obtectus</name>
    <dbReference type="NCBI Taxonomy" id="200917"/>
    <lineage>
        <taxon>Eukaryota</taxon>
        <taxon>Metazoa</taxon>
        <taxon>Ecdysozoa</taxon>
        <taxon>Arthropoda</taxon>
        <taxon>Hexapoda</taxon>
        <taxon>Insecta</taxon>
        <taxon>Pterygota</taxon>
        <taxon>Neoptera</taxon>
        <taxon>Endopterygota</taxon>
        <taxon>Coleoptera</taxon>
        <taxon>Polyphaga</taxon>
        <taxon>Cucujiformia</taxon>
        <taxon>Chrysomeloidea</taxon>
        <taxon>Chrysomelidae</taxon>
        <taxon>Bruchinae</taxon>
        <taxon>Bruchini</taxon>
        <taxon>Acanthoscelides</taxon>
    </lineage>
</organism>
<proteinExistence type="predicted"/>
<reference evidence="3" key="1">
    <citation type="submission" date="2022-03" db="EMBL/GenBank/DDBJ databases">
        <authorList>
            <person name="Sayadi A."/>
        </authorList>
    </citation>
    <scope>NUCLEOTIDE SEQUENCE</scope>
</reference>
<keyword evidence="4" id="KW-1185">Reference proteome</keyword>
<comment type="caution">
    <text evidence="3">The sequence shown here is derived from an EMBL/GenBank/DDBJ whole genome shotgun (WGS) entry which is preliminary data.</text>
</comment>
<evidence type="ECO:0000313" key="4">
    <source>
        <dbReference type="Proteomes" id="UP001152888"/>
    </source>
</evidence>
<dbReference type="AlphaFoldDB" id="A0A9P0KCS2"/>
<dbReference type="Proteomes" id="UP001152888">
    <property type="component" value="Unassembled WGS sequence"/>
</dbReference>
<sequence length="297" mass="33047">MDATAKTEDTKPAEKRENENGTAESTENGEQQPAKKVKIEEADKDQIKVGVLPEGFPDDVMTQDQVEKVKEAILDKIIEMDDSQVKPKFLRAINRSDYLALTCANEDTLTWLENEISSIQPWEDCKLKIEKGDSFPTSEVLYADLPKSQDYTTEKMLKLIDGQNEGLSATSWKVVSKSTGGTMVELIVKVPPAIMQKLKEMDYKVNYKFGTVRIGPKEKPKAPPKASGGKPKQRFVPKPLMDRPVSFTPPRGMGGSRGGYRDGFYGANDRYNDLRGGPRGQYPYGGGRQGGQWRGGY</sequence>
<dbReference type="InterPro" id="IPR031961">
    <property type="entry name" value="DUF4780"/>
</dbReference>
<gene>
    <name evidence="3" type="ORF">ACAOBT_LOCUS9343</name>
</gene>
<evidence type="ECO:0000256" key="1">
    <source>
        <dbReference type="SAM" id="MobiDB-lite"/>
    </source>
</evidence>
<dbReference type="EMBL" id="CAKOFQ010006783">
    <property type="protein sequence ID" value="CAH1971265.1"/>
    <property type="molecule type" value="Genomic_DNA"/>
</dbReference>
<feature type="compositionally biased region" description="Gly residues" evidence="1">
    <location>
        <begin position="277"/>
        <end position="297"/>
    </location>
</feature>
<accession>A0A9P0KCS2</accession>
<feature type="region of interest" description="Disordered" evidence="1">
    <location>
        <begin position="215"/>
        <end position="297"/>
    </location>
</feature>
<evidence type="ECO:0000259" key="2">
    <source>
        <dbReference type="Pfam" id="PF16012"/>
    </source>
</evidence>
<feature type="domain" description="DUF4780" evidence="2">
    <location>
        <begin position="43"/>
        <end position="213"/>
    </location>
</feature>
<name>A0A9P0KCS2_ACAOB</name>